<accession>A0A2H0V923</accession>
<protein>
    <recommendedName>
        <fullName evidence="3">Nucleoid-associated protein, YbaB/EbfC family</fullName>
    </recommendedName>
</protein>
<dbReference type="Proteomes" id="UP000229972">
    <property type="component" value="Unassembled WGS sequence"/>
</dbReference>
<dbReference type="InterPro" id="IPR004401">
    <property type="entry name" value="YbaB/EbfC"/>
</dbReference>
<dbReference type="SUPFAM" id="SSF82607">
    <property type="entry name" value="YbaB-like"/>
    <property type="match status" value="1"/>
</dbReference>
<gene>
    <name evidence="1" type="ORF">COT93_01435</name>
</gene>
<organism evidence="1 2">
    <name type="scientific">Candidatus Falkowbacteria bacterium CG10_big_fil_rev_8_21_14_0_10_37_18</name>
    <dbReference type="NCBI Taxonomy" id="1974562"/>
    <lineage>
        <taxon>Bacteria</taxon>
        <taxon>Candidatus Falkowiibacteriota</taxon>
    </lineage>
</organism>
<dbReference type="AlphaFoldDB" id="A0A2H0V923"/>
<dbReference type="Gene3D" id="3.30.1310.10">
    <property type="entry name" value="Nucleoid-associated protein YbaB-like domain"/>
    <property type="match status" value="1"/>
</dbReference>
<dbReference type="GO" id="GO:0003677">
    <property type="term" value="F:DNA binding"/>
    <property type="evidence" value="ECO:0007669"/>
    <property type="project" value="InterPro"/>
</dbReference>
<evidence type="ECO:0008006" key="3">
    <source>
        <dbReference type="Google" id="ProtNLM"/>
    </source>
</evidence>
<name>A0A2H0V923_9BACT</name>
<evidence type="ECO:0000313" key="1">
    <source>
        <dbReference type="EMBL" id="PIR95575.1"/>
    </source>
</evidence>
<dbReference type="Pfam" id="PF02575">
    <property type="entry name" value="YbaB_DNA_bd"/>
    <property type="match status" value="1"/>
</dbReference>
<dbReference type="EMBL" id="PFAL01000015">
    <property type="protein sequence ID" value="PIR95575.1"/>
    <property type="molecule type" value="Genomic_DNA"/>
</dbReference>
<comment type="caution">
    <text evidence="1">The sequence shown here is derived from an EMBL/GenBank/DDBJ whole genome shotgun (WGS) entry which is preliminary data.</text>
</comment>
<evidence type="ECO:0000313" key="2">
    <source>
        <dbReference type="Proteomes" id="UP000229972"/>
    </source>
</evidence>
<dbReference type="InterPro" id="IPR036894">
    <property type="entry name" value="YbaB-like_sf"/>
</dbReference>
<reference evidence="2" key="1">
    <citation type="submission" date="2017-09" db="EMBL/GenBank/DDBJ databases">
        <title>Depth-based differentiation of microbial function through sediment-hosted aquifers and enrichment of novel symbionts in the deep terrestrial subsurface.</title>
        <authorList>
            <person name="Probst A.J."/>
            <person name="Ladd B."/>
            <person name="Jarett J.K."/>
            <person name="Geller-Mcgrath D.E."/>
            <person name="Sieber C.M.K."/>
            <person name="Emerson J.B."/>
            <person name="Anantharaman K."/>
            <person name="Thomas B.C."/>
            <person name="Malmstrom R."/>
            <person name="Stieglmeier M."/>
            <person name="Klingl A."/>
            <person name="Woyke T."/>
            <person name="Ryan C.M."/>
            <person name="Banfield J.F."/>
        </authorList>
    </citation>
    <scope>NUCLEOTIDE SEQUENCE [LARGE SCALE GENOMIC DNA]</scope>
</reference>
<proteinExistence type="predicted"/>
<sequence>MFNKLKQFKDLRSQAKTVQNALAQESVTEEKNGVKIVLNGNMEILELHINPELNKEAQESALKGCFNDALKRAQRLMAKKLQDMGGLPGMN</sequence>